<dbReference type="InterPro" id="IPR050900">
    <property type="entry name" value="Transposase_IS3/IS150/IS904"/>
</dbReference>
<dbReference type="PROSITE" id="PS50994">
    <property type="entry name" value="INTEGRASE"/>
    <property type="match status" value="1"/>
</dbReference>
<dbReference type="SUPFAM" id="SSF53098">
    <property type="entry name" value="Ribonuclease H-like"/>
    <property type="match status" value="1"/>
</dbReference>
<dbReference type="InterPro" id="IPR048020">
    <property type="entry name" value="Transpos_IS3"/>
</dbReference>
<feature type="domain" description="Integrase catalytic" evidence="1">
    <location>
        <begin position="119"/>
        <end position="290"/>
    </location>
</feature>
<dbReference type="InterPro" id="IPR012337">
    <property type="entry name" value="RNaseH-like_sf"/>
</dbReference>
<dbReference type="Proteomes" id="UP000033358">
    <property type="component" value="Unassembled WGS sequence"/>
</dbReference>
<dbReference type="PANTHER" id="PTHR46889:SF7">
    <property type="entry name" value="TRANSPOSASE FOR INSERTION SEQUENCE ELEMENT IS904"/>
    <property type="match status" value="1"/>
</dbReference>
<dbReference type="Pfam" id="PF13276">
    <property type="entry name" value="HTH_21"/>
    <property type="match status" value="1"/>
</dbReference>
<sequence>MRETGLKKNLACLSYKEKKQMIDDNNSKISISRQCELLDLSRSSYYFKEKDLTQEDYQLMNKIDEIFTSHPYYGTRRMSAVLRSKEHKIGRKKVRKYYQMLALEPIYPKMNLSKRNQAHKVYPYLLRDVKISYINQVFSSDITYIRLKQGFVYLVAIIDWYSRYVLSWSLSITLASDFCVEVLEEAIQRYGKPDIFNTDQGVQYTCGAFIAILQKNEIAISMDGKGRALDNVFIERFWRSLKQEKIYLFDLETVSQAKAAISEYIDFYNNVRLHQSLSYKTPKEVYFANININNKE</sequence>
<dbReference type="EMBL" id="JYHA01000107">
    <property type="protein sequence ID" value="KKB96234.1"/>
    <property type="molecule type" value="Genomic_DNA"/>
</dbReference>
<comment type="caution">
    <text evidence="2">The sequence shown here is derived from an EMBL/GenBank/DDBJ whole genome shotgun (WGS) entry which is preliminary data.</text>
</comment>
<dbReference type="NCBIfam" id="NF033516">
    <property type="entry name" value="transpos_IS3"/>
    <property type="match status" value="1"/>
</dbReference>
<organism evidence="2 3">
    <name type="scientific">Candidatus Arcanibacter lacustris</name>
    <dbReference type="NCBI Taxonomy" id="1607817"/>
    <lineage>
        <taxon>Bacteria</taxon>
        <taxon>Pseudomonadati</taxon>
        <taxon>Pseudomonadota</taxon>
        <taxon>Alphaproteobacteria</taxon>
        <taxon>Rickettsiales</taxon>
        <taxon>Candidatus Arcanibacter</taxon>
    </lineage>
</organism>
<dbReference type="Pfam" id="PF00665">
    <property type="entry name" value="rve"/>
    <property type="match status" value="1"/>
</dbReference>
<reference evidence="2 3" key="1">
    <citation type="submission" date="2015-02" db="EMBL/GenBank/DDBJ databases">
        <title>Single cell genomics of a rare environmental alphaproteobacterium provides unique insights into Rickettsiaceae evolution.</title>
        <authorList>
            <person name="Martijn J."/>
            <person name="Schulz F."/>
            <person name="Zaremba-Niedzwiedzka K."/>
            <person name="Viklund J."/>
            <person name="Stepanauskas R."/>
            <person name="Andersson S.G.E."/>
            <person name="Horn M."/>
            <person name="Guy L."/>
            <person name="Ettema T.J.G."/>
        </authorList>
    </citation>
    <scope>NUCLEOTIDE SEQUENCE [LARGE SCALE GENOMIC DNA]</scope>
    <source>
        <strain evidence="2 3">SCGC AAA041-L04</strain>
    </source>
</reference>
<keyword evidence="3" id="KW-1185">Reference proteome</keyword>
<proteinExistence type="predicted"/>
<dbReference type="GO" id="GO:0003676">
    <property type="term" value="F:nucleic acid binding"/>
    <property type="evidence" value="ECO:0007669"/>
    <property type="project" value="InterPro"/>
</dbReference>
<dbReference type="PANTHER" id="PTHR46889">
    <property type="entry name" value="TRANSPOSASE INSF FOR INSERTION SEQUENCE IS3B-RELATED"/>
    <property type="match status" value="1"/>
</dbReference>
<evidence type="ECO:0000313" key="3">
    <source>
        <dbReference type="Proteomes" id="UP000033358"/>
    </source>
</evidence>
<evidence type="ECO:0000313" key="2">
    <source>
        <dbReference type="EMBL" id="KKB96234.1"/>
    </source>
</evidence>
<dbReference type="PATRIC" id="fig|1607817.3.peg.679"/>
<dbReference type="GO" id="GO:0015074">
    <property type="term" value="P:DNA integration"/>
    <property type="evidence" value="ECO:0007669"/>
    <property type="project" value="InterPro"/>
</dbReference>
<dbReference type="InterPro" id="IPR036397">
    <property type="entry name" value="RNaseH_sf"/>
</dbReference>
<accession>A0A0F5MNV2</accession>
<gene>
    <name evidence="2" type="ORF">SZ25_00678</name>
</gene>
<dbReference type="AlphaFoldDB" id="A0A0F5MNV2"/>
<dbReference type="Pfam" id="PF13333">
    <property type="entry name" value="rve_2"/>
    <property type="match status" value="1"/>
</dbReference>
<dbReference type="InterPro" id="IPR025948">
    <property type="entry name" value="HTH-like_dom"/>
</dbReference>
<evidence type="ECO:0000259" key="1">
    <source>
        <dbReference type="PROSITE" id="PS50994"/>
    </source>
</evidence>
<name>A0A0F5MNV2_9RICK</name>
<dbReference type="InterPro" id="IPR001584">
    <property type="entry name" value="Integrase_cat-core"/>
</dbReference>
<dbReference type="Gene3D" id="3.30.420.10">
    <property type="entry name" value="Ribonuclease H-like superfamily/Ribonuclease H"/>
    <property type="match status" value="1"/>
</dbReference>
<protein>
    <submittedName>
        <fullName evidence="2">Integrase core domain protein</fullName>
    </submittedName>
</protein>